<dbReference type="RefSeq" id="WP_116061385.1">
    <property type="nucleotide sequence ID" value="NZ_QRDZ01000010.1"/>
</dbReference>
<dbReference type="Proteomes" id="UP000256977">
    <property type="component" value="Unassembled WGS sequence"/>
</dbReference>
<evidence type="ECO:0000259" key="8">
    <source>
        <dbReference type="PROSITE" id="PS50928"/>
    </source>
</evidence>
<feature type="domain" description="ABC transmembrane type-1" evidence="8">
    <location>
        <begin position="71"/>
        <end position="288"/>
    </location>
</feature>
<sequence>MLRTIYNQRFLLLMLLPTILVLTVFTYKPMIGWIIAFKDYRPGMSIWEGEWTGLETFREFFVDSTDAMDVFRNTLVINISALVINLSVALVFAILLNEIRNKRVKSIVQTFSLFPFFISWVIVYALLTIFLSVNSGLVNMLLVKYHIVEEGINLLGDPKYAWGLVIAINLWKSLGYNAIIFLAAIAGIDSGQYEAAEIDGAGRWSKIIHITVPNVMPALVVLIILNSGTLLNSNFDQFFLLTNPTNLPRMEVFDMYVYKFGLKMGDYSYSTAVSILKTGISILMLLFVNTLCKRLANRSLF</sequence>
<evidence type="ECO:0000256" key="2">
    <source>
        <dbReference type="ARBA" id="ARBA00022448"/>
    </source>
</evidence>
<feature type="transmembrane region" description="Helical" evidence="7">
    <location>
        <begin position="75"/>
        <end position="96"/>
    </location>
</feature>
<keyword evidence="3" id="KW-1003">Cell membrane</keyword>
<dbReference type="SUPFAM" id="SSF161098">
    <property type="entry name" value="MetI-like"/>
    <property type="match status" value="1"/>
</dbReference>
<feature type="transmembrane region" description="Helical" evidence="7">
    <location>
        <begin position="267"/>
        <end position="288"/>
    </location>
</feature>
<proteinExistence type="inferred from homology"/>
<dbReference type="InterPro" id="IPR000515">
    <property type="entry name" value="MetI-like"/>
</dbReference>
<protein>
    <submittedName>
        <fullName evidence="9">Putative aldouronate transport system permease protein</fullName>
    </submittedName>
</protein>
<reference evidence="9 10" key="1">
    <citation type="submission" date="2018-07" db="EMBL/GenBank/DDBJ databases">
        <title>Genomic Encyclopedia of Type Strains, Phase III (KMG-III): the genomes of soil and plant-associated and newly described type strains.</title>
        <authorList>
            <person name="Whitman W."/>
        </authorList>
    </citation>
    <scope>NUCLEOTIDE SEQUENCE [LARGE SCALE GENOMIC DNA]</scope>
    <source>
        <strain evidence="9 10">CECT 7287</strain>
    </source>
</reference>
<evidence type="ECO:0000313" key="9">
    <source>
        <dbReference type="EMBL" id="RED76918.1"/>
    </source>
</evidence>
<keyword evidence="4 7" id="KW-0812">Transmembrane</keyword>
<dbReference type="PANTHER" id="PTHR43227:SF11">
    <property type="entry name" value="BLL4140 PROTEIN"/>
    <property type="match status" value="1"/>
</dbReference>
<dbReference type="GO" id="GO:0005886">
    <property type="term" value="C:plasma membrane"/>
    <property type="evidence" value="ECO:0007669"/>
    <property type="project" value="UniProtKB-SubCell"/>
</dbReference>
<name>A0A3D9JS92_9BACL</name>
<dbReference type="OrthoDB" id="9788108at2"/>
<dbReference type="CDD" id="cd06261">
    <property type="entry name" value="TM_PBP2"/>
    <property type="match status" value="1"/>
</dbReference>
<dbReference type="InterPro" id="IPR035906">
    <property type="entry name" value="MetI-like_sf"/>
</dbReference>
<dbReference type="PANTHER" id="PTHR43227">
    <property type="entry name" value="BLL4140 PROTEIN"/>
    <property type="match status" value="1"/>
</dbReference>
<feature type="transmembrane region" description="Helical" evidence="7">
    <location>
        <begin position="207"/>
        <end position="225"/>
    </location>
</feature>
<evidence type="ECO:0000256" key="3">
    <source>
        <dbReference type="ARBA" id="ARBA00022475"/>
    </source>
</evidence>
<dbReference type="InterPro" id="IPR050809">
    <property type="entry name" value="UgpAE/MalFG_permease"/>
</dbReference>
<dbReference type="EMBL" id="QRDZ01000010">
    <property type="protein sequence ID" value="RED76918.1"/>
    <property type="molecule type" value="Genomic_DNA"/>
</dbReference>
<feature type="transmembrane region" description="Helical" evidence="7">
    <location>
        <begin position="160"/>
        <end position="186"/>
    </location>
</feature>
<dbReference type="PROSITE" id="PS50928">
    <property type="entry name" value="ABC_TM1"/>
    <property type="match status" value="1"/>
</dbReference>
<dbReference type="Gene3D" id="1.10.3720.10">
    <property type="entry name" value="MetI-like"/>
    <property type="match status" value="1"/>
</dbReference>
<evidence type="ECO:0000256" key="6">
    <source>
        <dbReference type="ARBA" id="ARBA00023136"/>
    </source>
</evidence>
<keyword evidence="10" id="KW-1185">Reference proteome</keyword>
<keyword evidence="6 7" id="KW-0472">Membrane</keyword>
<evidence type="ECO:0000313" key="10">
    <source>
        <dbReference type="Proteomes" id="UP000256977"/>
    </source>
</evidence>
<organism evidence="9 10">
    <name type="scientific">Cohnella phaseoli</name>
    <dbReference type="NCBI Taxonomy" id="456490"/>
    <lineage>
        <taxon>Bacteria</taxon>
        <taxon>Bacillati</taxon>
        <taxon>Bacillota</taxon>
        <taxon>Bacilli</taxon>
        <taxon>Bacillales</taxon>
        <taxon>Paenibacillaceae</taxon>
        <taxon>Cohnella</taxon>
    </lineage>
</organism>
<feature type="transmembrane region" description="Helical" evidence="7">
    <location>
        <begin position="12"/>
        <end position="35"/>
    </location>
</feature>
<evidence type="ECO:0000256" key="1">
    <source>
        <dbReference type="ARBA" id="ARBA00004651"/>
    </source>
</evidence>
<comment type="caution">
    <text evidence="9">The sequence shown here is derived from an EMBL/GenBank/DDBJ whole genome shotgun (WGS) entry which is preliminary data.</text>
</comment>
<evidence type="ECO:0000256" key="7">
    <source>
        <dbReference type="RuleBase" id="RU363032"/>
    </source>
</evidence>
<accession>A0A3D9JS92</accession>
<evidence type="ECO:0000256" key="4">
    <source>
        <dbReference type="ARBA" id="ARBA00022692"/>
    </source>
</evidence>
<gene>
    <name evidence="9" type="ORF">DFP98_110139</name>
</gene>
<evidence type="ECO:0000256" key="5">
    <source>
        <dbReference type="ARBA" id="ARBA00022989"/>
    </source>
</evidence>
<comment type="subcellular location">
    <subcellularLocation>
        <location evidence="1 7">Cell membrane</location>
        <topology evidence="1 7">Multi-pass membrane protein</topology>
    </subcellularLocation>
</comment>
<feature type="transmembrane region" description="Helical" evidence="7">
    <location>
        <begin position="108"/>
        <end position="133"/>
    </location>
</feature>
<keyword evidence="2 7" id="KW-0813">Transport</keyword>
<dbReference type="AlphaFoldDB" id="A0A3D9JS92"/>
<keyword evidence="5 7" id="KW-1133">Transmembrane helix</keyword>
<dbReference type="Pfam" id="PF00528">
    <property type="entry name" value="BPD_transp_1"/>
    <property type="match status" value="1"/>
</dbReference>
<comment type="similarity">
    <text evidence="7">Belongs to the binding-protein-dependent transport system permease family.</text>
</comment>
<dbReference type="GO" id="GO:0055085">
    <property type="term" value="P:transmembrane transport"/>
    <property type="evidence" value="ECO:0007669"/>
    <property type="project" value="InterPro"/>
</dbReference>